<keyword evidence="11" id="KW-0413">Isomerase</keyword>
<feature type="domain" description="Helicase C-terminal" evidence="17">
    <location>
        <begin position="438"/>
        <end position="608"/>
    </location>
</feature>
<keyword evidence="5 15" id="KW-0378">Hydrolase</keyword>
<dbReference type="SMART" id="SM00490">
    <property type="entry name" value="HELICc"/>
    <property type="match status" value="1"/>
</dbReference>
<evidence type="ECO:0000256" key="4">
    <source>
        <dbReference type="ARBA" id="ARBA00022763"/>
    </source>
</evidence>
<dbReference type="GO" id="GO:0006281">
    <property type="term" value="P:DNA repair"/>
    <property type="evidence" value="ECO:0007669"/>
    <property type="project" value="UniProtKB-UniRule"/>
</dbReference>
<dbReference type="Pfam" id="PF00271">
    <property type="entry name" value="Helicase_C"/>
    <property type="match status" value="1"/>
</dbReference>
<keyword evidence="7 15" id="KW-0067">ATP-binding</keyword>
<evidence type="ECO:0000256" key="12">
    <source>
        <dbReference type="ARBA" id="ARBA00034617"/>
    </source>
</evidence>
<dbReference type="InterPro" id="IPR047112">
    <property type="entry name" value="RecG/Mfd"/>
</dbReference>
<dbReference type="InterPro" id="IPR004609">
    <property type="entry name" value="ATP-dep_DNA_helicase_RecG"/>
</dbReference>
<dbReference type="RefSeq" id="WP_152887065.1">
    <property type="nucleotide sequence ID" value="NZ_WHJC01000008.1"/>
</dbReference>
<dbReference type="GO" id="GO:0043138">
    <property type="term" value="F:3'-5' DNA helicase activity"/>
    <property type="evidence" value="ECO:0007669"/>
    <property type="project" value="UniProtKB-EC"/>
</dbReference>
<dbReference type="InterPro" id="IPR033454">
    <property type="entry name" value="RecG_wedge"/>
</dbReference>
<dbReference type="SUPFAM" id="SSF50249">
    <property type="entry name" value="Nucleic acid-binding proteins"/>
    <property type="match status" value="1"/>
</dbReference>
<evidence type="ECO:0000256" key="6">
    <source>
        <dbReference type="ARBA" id="ARBA00022806"/>
    </source>
</evidence>
<feature type="domain" description="Helicase ATP-binding" evidence="16">
    <location>
        <begin position="268"/>
        <end position="429"/>
    </location>
</feature>
<evidence type="ECO:0000256" key="10">
    <source>
        <dbReference type="ARBA" id="ARBA00023204"/>
    </source>
</evidence>
<dbReference type="GO" id="GO:0016787">
    <property type="term" value="F:hydrolase activity"/>
    <property type="evidence" value="ECO:0007669"/>
    <property type="project" value="UniProtKB-KW"/>
</dbReference>
<dbReference type="Gene3D" id="2.40.50.140">
    <property type="entry name" value="Nucleic acid-binding proteins"/>
    <property type="match status" value="1"/>
</dbReference>
<evidence type="ECO:0000256" key="15">
    <source>
        <dbReference type="RuleBase" id="RU363016"/>
    </source>
</evidence>
<dbReference type="Pfam" id="PF19833">
    <property type="entry name" value="RecG_dom3_C"/>
    <property type="match status" value="1"/>
</dbReference>
<evidence type="ECO:0000256" key="11">
    <source>
        <dbReference type="ARBA" id="ARBA00023235"/>
    </source>
</evidence>
<evidence type="ECO:0000313" key="18">
    <source>
        <dbReference type="EMBL" id="MPQ42440.1"/>
    </source>
</evidence>
<dbReference type="OrthoDB" id="9804325at2"/>
<dbReference type="GO" id="GO:0006310">
    <property type="term" value="P:DNA recombination"/>
    <property type="evidence" value="ECO:0007669"/>
    <property type="project" value="UniProtKB-UniRule"/>
</dbReference>
<dbReference type="NCBIfam" id="NF008165">
    <property type="entry name" value="PRK10917.1-3"/>
    <property type="match status" value="1"/>
</dbReference>
<name>A0A6I1MGZ8_9CLOT</name>
<dbReference type="InterPro" id="IPR027417">
    <property type="entry name" value="P-loop_NTPase"/>
</dbReference>
<keyword evidence="8" id="KW-0238">DNA-binding</keyword>
<comment type="catalytic activity">
    <reaction evidence="14 15">
        <text>ATP + H2O = ADP + phosphate + H(+)</text>
        <dbReference type="Rhea" id="RHEA:13065"/>
        <dbReference type="ChEBI" id="CHEBI:15377"/>
        <dbReference type="ChEBI" id="CHEBI:15378"/>
        <dbReference type="ChEBI" id="CHEBI:30616"/>
        <dbReference type="ChEBI" id="CHEBI:43474"/>
        <dbReference type="ChEBI" id="CHEBI:456216"/>
        <dbReference type="EC" id="5.6.2.4"/>
    </reaction>
</comment>
<dbReference type="Pfam" id="PF17191">
    <property type="entry name" value="RecG_wedge"/>
    <property type="match status" value="1"/>
</dbReference>
<evidence type="ECO:0000259" key="17">
    <source>
        <dbReference type="PROSITE" id="PS51194"/>
    </source>
</evidence>
<evidence type="ECO:0000313" key="19">
    <source>
        <dbReference type="Proteomes" id="UP000430345"/>
    </source>
</evidence>
<dbReference type="PROSITE" id="PS51194">
    <property type="entry name" value="HELICASE_CTER"/>
    <property type="match status" value="1"/>
</dbReference>
<dbReference type="AlphaFoldDB" id="A0A6I1MGZ8"/>
<dbReference type="CDD" id="cd17992">
    <property type="entry name" value="DEXHc_RecG"/>
    <property type="match status" value="1"/>
</dbReference>
<dbReference type="InterPro" id="IPR045562">
    <property type="entry name" value="RecG_dom3_C"/>
</dbReference>
<evidence type="ECO:0000256" key="13">
    <source>
        <dbReference type="ARBA" id="ARBA00034808"/>
    </source>
</evidence>
<dbReference type="PROSITE" id="PS51192">
    <property type="entry name" value="HELICASE_ATP_BIND_1"/>
    <property type="match status" value="1"/>
</dbReference>
<gene>
    <name evidence="18" type="primary">recG</name>
    <name evidence="18" type="ORF">GBZ86_01485</name>
</gene>
<evidence type="ECO:0000256" key="1">
    <source>
        <dbReference type="ARBA" id="ARBA00007504"/>
    </source>
</evidence>
<evidence type="ECO:0000256" key="7">
    <source>
        <dbReference type="ARBA" id="ARBA00022840"/>
    </source>
</evidence>
<accession>A0A6I1MGZ8</accession>
<reference evidence="18 19" key="1">
    <citation type="submission" date="2019-10" db="EMBL/GenBank/DDBJ databases">
        <title>The Genome Sequence of Clostridium tarantellae Isolated from Fish Brain.</title>
        <authorList>
            <person name="Bano L."/>
            <person name="Kiel M."/>
            <person name="Sales G."/>
            <person name="Doxey A.C."/>
            <person name="Mansfield M.J."/>
            <person name="Schiavone M."/>
            <person name="Rossetto O."/>
            <person name="Pirazzini M."/>
            <person name="Dobrindt U."/>
            <person name="Montecucco C."/>
        </authorList>
    </citation>
    <scope>NUCLEOTIDE SEQUENCE [LARGE SCALE GENOMIC DNA]</scope>
    <source>
        <strain evidence="18 19">DSM 3997</strain>
    </source>
</reference>
<dbReference type="InterPro" id="IPR001650">
    <property type="entry name" value="Helicase_C-like"/>
</dbReference>
<evidence type="ECO:0000256" key="2">
    <source>
        <dbReference type="ARBA" id="ARBA00017846"/>
    </source>
</evidence>
<comment type="caution">
    <text evidence="18">The sequence shown here is derived from an EMBL/GenBank/DDBJ whole genome shotgun (WGS) entry which is preliminary data.</text>
</comment>
<evidence type="ECO:0000256" key="14">
    <source>
        <dbReference type="ARBA" id="ARBA00048988"/>
    </source>
</evidence>
<comment type="similarity">
    <text evidence="1 15">Belongs to the helicase family. RecG subfamily.</text>
</comment>
<dbReference type="SUPFAM" id="SSF52540">
    <property type="entry name" value="P-loop containing nucleoside triphosphate hydrolases"/>
    <property type="match status" value="2"/>
</dbReference>
<dbReference type="PANTHER" id="PTHR47964">
    <property type="entry name" value="ATP-DEPENDENT DNA HELICASE HOMOLOG RECG, CHLOROPLASTIC"/>
    <property type="match status" value="1"/>
</dbReference>
<dbReference type="SMART" id="SM00487">
    <property type="entry name" value="DEXDc"/>
    <property type="match status" value="1"/>
</dbReference>
<evidence type="ECO:0000259" key="16">
    <source>
        <dbReference type="PROSITE" id="PS51192"/>
    </source>
</evidence>
<sequence>MNIYADICCINGVGPKLKEKLNKSGIYNLLDLLLYFPREYEYINNNIDIKENFKEEKAVLKCKVEEYGSITKTKNGKSLITIKFSYNGIEIIGKWFNQPYIKKNLKLNKEYDLVGKFKKIGNMLEVINPLIDCKGAKNSEIIPIYSLKNDLNNKILVKLVNSILNGITITENLPNDIIEKYKLNSLDESLRNIHFPKNKISLEKAINRLKFQELFTYSLKLLMMKFHLKNSSNGINFKMSEKLIELKESLPYTLTTAQSRTVREILIDQKKTISMNRLVQGDVGSGKTMVALIAMFNVYMNGYQTALMVPTEILANQHYFEAKKIFSNFNVDIELLTGSTKNSEKKRIKEKIETGEPILVIGTHTLIQDDVNFVNLGLVVTDEQHRFGVEQRSKFINKNKLADVLVMTATPIPRTLSLYMYSDLDISIIDELPPGRKPIKTLLVEQNNRMKAYKFAYSEVKKGRQVYIVSPLIEENEKLNLKAVEVLYKELKEDIFKDIKVEILHGKMNAVEKDNIINSFKNNEVKVIISTTVIEVGVNVPNASVMIIENAERFGLAQLHQLRGRVGRGKYESTCILIAHVKNEVTKKRMNIMTKSNNGFYIAEQDLKLRGAGEMFGMKQHGELGFLLADIVNDINILKCANAEARHILSEKNNIENIKLCNEILKNLERTTTYICFN</sequence>
<dbReference type="GO" id="GO:0005524">
    <property type="term" value="F:ATP binding"/>
    <property type="evidence" value="ECO:0007669"/>
    <property type="project" value="UniProtKB-KW"/>
</dbReference>
<dbReference type="NCBIfam" id="TIGR00643">
    <property type="entry name" value="recG"/>
    <property type="match status" value="1"/>
</dbReference>
<comment type="catalytic activity">
    <reaction evidence="12 15">
        <text>Couples ATP hydrolysis with the unwinding of duplex DNA by translocating in the 3'-5' direction.</text>
        <dbReference type="EC" id="5.6.2.4"/>
    </reaction>
</comment>
<keyword evidence="19" id="KW-1185">Reference proteome</keyword>
<dbReference type="Gene3D" id="3.40.50.300">
    <property type="entry name" value="P-loop containing nucleotide triphosphate hydrolases"/>
    <property type="match status" value="2"/>
</dbReference>
<organism evidence="18 19">
    <name type="scientific">Clostridium tarantellae</name>
    <dbReference type="NCBI Taxonomy" id="39493"/>
    <lineage>
        <taxon>Bacteria</taxon>
        <taxon>Bacillati</taxon>
        <taxon>Bacillota</taxon>
        <taxon>Clostridia</taxon>
        <taxon>Eubacteriales</taxon>
        <taxon>Clostridiaceae</taxon>
        <taxon>Clostridium</taxon>
    </lineage>
</organism>
<keyword evidence="9 15" id="KW-0233">DNA recombination</keyword>
<dbReference type="GO" id="GO:0003677">
    <property type="term" value="F:DNA binding"/>
    <property type="evidence" value="ECO:0007669"/>
    <property type="project" value="UniProtKB-KW"/>
</dbReference>
<evidence type="ECO:0000256" key="9">
    <source>
        <dbReference type="ARBA" id="ARBA00023172"/>
    </source>
</evidence>
<dbReference type="Proteomes" id="UP000430345">
    <property type="component" value="Unassembled WGS sequence"/>
</dbReference>
<dbReference type="EC" id="5.6.2.4" evidence="13 15"/>
<keyword evidence="4 15" id="KW-0227">DNA damage</keyword>
<dbReference type="InterPro" id="IPR014001">
    <property type="entry name" value="Helicase_ATP-bd"/>
</dbReference>
<keyword evidence="3 15" id="KW-0547">Nucleotide-binding</keyword>
<dbReference type="NCBIfam" id="NF008168">
    <property type="entry name" value="PRK10917.2-2"/>
    <property type="match status" value="1"/>
</dbReference>
<evidence type="ECO:0000256" key="8">
    <source>
        <dbReference type="ARBA" id="ARBA00023125"/>
    </source>
</evidence>
<comment type="function">
    <text evidence="15">Plays a critical role in recombination and DNA repair. Helps process Holliday junction intermediates to mature products by catalyzing branch migration. Has replication fork regression activity, unwinds stalled or blocked replication forks to make a HJ that can be resolved. Has a DNA unwinding activity characteristic of a DNA helicase with 3'-5' polarity.</text>
</comment>
<dbReference type="InterPro" id="IPR011545">
    <property type="entry name" value="DEAD/DEAH_box_helicase_dom"/>
</dbReference>
<evidence type="ECO:0000256" key="5">
    <source>
        <dbReference type="ARBA" id="ARBA00022801"/>
    </source>
</evidence>
<dbReference type="Pfam" id="PF00270">
    <property type="entry name" value="DEAD"/>
    <property type="match status" value="1"/>
</dbReference>
<protein>
    <recommendedName>
        <fullName evidence="2 15">ATP-dependent DNA helicase RecG</fullName>
        <ecNumber evidence="13 15">5.6.2.4</ecNumber>
    </recommendedName>
</protein>
<keyword evidence="6 15" id="KW-0347">Helicase</keyword>
<dbReference type="InterPro" id="IPR012340">
    <property type="entry name" value="NA-bd_OB-fold"/>
</dbReference>
<evidence type="ECO:0000256" key="3">
    <source>
        <dbReference type="ARBA" id="ARBA00022741"/>
    </source>
</evidence>
<dbReference type="PANTHER" id="PTHR47964:SF1">
    <property type="entry name" value="ATP-DEPENDENT DNA HELICASE HOMOLOG RECG, CHLOROPLASTIC"/>
    <property type="match status" value="1"/>
</dbReference>
<keyword evidence="10 15" id="KW-0234">DNA repair</keyword>
<dbReference type="EMBL" id="WHJC01000008">
    <property type="protein sequence ID" value="MPQ42440.1"/>
    <property type="molecule type" value="Genomic_DNA"/>
</dbReference>
<proteinExistence type="inferred from homology"/>